<feature type="region of interest" description="Disordered" evidence="1">
    <location>
        <begin position="89"/>
        <end position="109"/>
    </location>
</feature>
<dbReference type="EMBL" id="JAIWOZ010000002">
    <property type="protein sequence ID" value="KAH6609806.1"/>
    <property type="molecule type" value="Genomic_DNA"/>
</dbReference>
<organism evidence="2 3">
    <name type="scientific">Trichoderma cornu-damae</name>
    <dbReference type="NCBI Taxonomy" id="654480"/>
    <lineage>
        <taxon>Eukaryota</taxon>
        <taxon>Fungi</taxon>
        <taxon>Dikarya</taxon>
        <taxon>Ascomycota</taxon>
        <taxon>Pezizomycotina</taxon>
        <taxon>Sordariomycetes</taxon>
        <taxon>Hypocreomycetidae</taxon>
        <taxon>Hypocreales</taxon>
        <taxon>Hypocreaceae</taxon>
        <taxon>Trichoderma</taxon>
    </lineage>
</organism>
<comment type="caution">
    <text evidence="2">The sequence shown here is derived from an EMBL/GenBank/DDBJ whole genome shotgun (WGS) entry which is preliminary data.</text>
</comment>
<protein>
    <submittedName>
        <fullName evidence="2">Uncharacterized protein</fullName>
    </submittedName>
</protein>
<dbReference type="AlphaFoldDB" id="A0A9P8QP42"/>
<dbReference type="Proteomes" id="UP000827724">
    <property type="component" value="Unassembled WGS sequence"/>
</dbReference>
<keyword evidence="3" id="KW-1185">Reference proteome</keyword>
<reference evidence="2" key="1">
    <citation type="submission" date="2021-08" db="EMBL/GenBank/DDBJ databases">
        <title>Chromosome-Level Trichoderma cornu-damae using Hi-C Data.</title>
        <authorList>
            <person name="Kim C.S."/>
        </authorList>
    </citation>
    <scope>NUCLEOTIDE SEQUENCE</scope>
    <source>
        <strain evidence="2">KA19-0412C</strain>
    </source>
</reference>
<feature type="region of interest" description="Disordered" evidence="1">
    <location>
        <begin position="20"/>
        <end position="75"/>
    </location>
</feature>
<evidence type="ECO:0000256" key="1">
    <source>
        <dbReference type="SAM" id="MobiDB-lite"/>
    </source>
</evidence>
<proteinExistence type="predicted"/>
<accession>A0A9P8QP42</accession>
<feature type="compositionally biased region" description="Acidic residues" evidence="1">
    <location>
        <begin position="23"/>
        <end position="40"/>
    </location>
</feature>
<sequence length="233" mass="26003">MENSSLYGFRFLTQSPLLVSDQGEGDYAEIEEEEWQESPEYEAFSPLPSSDDQEASPRSVADDHSDHSYHRRRSDSLFSRVTRRCYEGLRRPESADANPANANPFSRPGNGRDVYEADPLWYSSCSSLAQPRRADDFDEPMWETQEPETPGANICVCGFVGESGSRQYNSTESECSTSTVTMADVSDDGNTAHEMVIDFGDENPFKESDYVRHGVSEQDDSIDVWGSLTGGET</sequence>
<gene>
    <name evidence="2" type="ORF">Trco_003152</name>
</gene>
<evidence type="ECO:0000313" key="3">
    <source>
        <dbReference type="Proteomes" id="UP000827724"/>
    </source>
</evidence>
<evidence type="ECO:0000313" key="2">
    <source>
        <dbReference type="EMBL" id="KAH6609806.1"/>
    </source>
</evidence>
<name>A0A9P8QP42_9HYPO</name>